<reference evidence="13 14" key="1">
    <citation type="submission" date="2019-12" db="EMBL/GenBank/DDBJ databases">
        <title>Comparative genomics gives insights into the taxonomy of the Azoarcus-Aromatoleum group and reveals separate origins of nif in the plant-associated Azoarcus and non-plant-associated Aromatoleum sub-groups.</title>
        <authorList>
            <person name="Lafos M."/>
            <person name="Maluk M."/>
            <person name="Batista M."/>
            <person name="Junghare M."/>
            <person name="Carmona M."/>
            <person name="Faoro H."/>
            <person name="Cruz L.M."/>
            <person name="Battistoni F."/>
            <person name="De Souza E."/>
            <person name="Pedrosa F."/>
            <person name="Chen W.-M."/>
            <person name="Poole P.S."/>
            <person name="Dixon R.A."/>
            <person name="James E.K."/>
        </authorList>
    </citation>
    <scope>NUCLEOTIDE SEQUENCE [LARGE SCALE GENOMIC DNA]</scope>
    <source>
        <strain evidence="13 14">ToN1</strain>
    </source>
</reference>
<feature type="binding site" evidence="11">
    <location>
        <position position="169"/>
    </location>
    <ligand>
        <name>FMN</name>
        <dbReference type="ChEBI" id="CHEBI:58210"/>
    </ligand>
</feature>
<feature type="binding site" evidence="11">
    <location>
        <begin position="315"/>
        <end position="316"/>
    </location>
    <ligand>
        <name>FMN</name>
        <dbReference type="ChEBI" id="CHEBI:58210"/>
    </ligand>
</feature>
<feature type="domain" description="Dihydroorotate dehydrogenase catalytic" evidence="12">
    <location>
        <begin position="44"/>
        <end position="328"/>
    </location>
</feature>
<feature type="binding site" evidence="11">
    <location>
        <position position="63"/>
    </location>
    <ligand>
        <name>substrate</name>
    </ligand>
</feature>
<accession>A0ABX1MJC1</accession>
<dbReference type="InterPro" id="IPR050074">
    <property type="entry name" value="DHO_dehydrogenase"/>
</dbReference>
<dbReference type="PANTHER" id="PTHR48109">
    <property type="entry name" value="DIHYDROOROTATE DEHYDROGENASE (QUINONE), MITOCHONDRIAL-RELATED"/>
    <property type="match status" value="1"/>
</dbReference>
<dbReference type="InterPro" id="IPR012135">
    <property type="entry name" value="Dihydroorotate_DH_1_2"/>
</dbReference>
<gene>
    <name evidence="11" type="primary">pyrD</name>
    <name evidence="13" type="ORF">GPA26_06110</name>
</gene>
<name>A0ABX1MJC1_9RHOO</name>
<comment type="pathway">
    <text evidence="3 11">Pyrimidine metabolism; UMP biosynthesis via de novo pathway; orotate from (S)-dihydroorotate (quinone route): step 1/1.</text>
</comment>
<dbReference type="Proteomes" id="UP000652074">
    <property type="component" value="Unassembled WGS sequence"/>
</dbReference>
<dbReference type="PIRSF" id="PIRSF000164">
    <property type="entry name" value="DHO_oxidase"/>
    <property type="match status" value="1"/>
</dbReference>
<dbReference type="NCBIfam" id="NF003646">
    <property type="entry name" value="PRK05286.1-4"/>
    <property type="match status" value="1"/>
</dbReference>
<feature type="binding site" evidence="11">
    <location>
        <position position="265"/>
    </location>
    <ligand>
        <name>FMN</name>
        <dbReference type="ChEBI" id="CHEBI:58210"/>
    </ligand>
</feature>
<feature type="binding site" evidence="11">
    <location>
        <position position="136"/>
    </location>
    <ligand>
        <name>FMN</name>
        <dbReference type="ChEBI" id="CHEBI:58210"/>
    </ligand>
</feature>
<dbReference type="RefSeq" id="WP_169205490.1">
    <property type="nucleotide sequence ID" value="NZ_CP059560.1"/>
</dbReference>
<keyword evidence="7 11" id="KW-0665">Pyrimidine biosynthesis</keyword>
<dbReference type="GO" id="GO:0106430">
    <property type="term" value="F:dihydroorotate dehydrogenase (quinone) activity"/>
    <property type="evidence" value="ECO:0007669"/>
    <property type="project" value="UniProtKB-EC"/>
</dbReference>
<dbReference type="Pfam" id="PF01180">
    <property type="entry name" value="DHO_dh"/>
    <property type="match status" value="1"/>
</dbReference>
<keyword evidence="14" id="KW-1185">Reference proteome</keyword>
<comment type="subunit">
    <text evidence="11">Monomer.</text>
</comment>
<feature type="binding site" evidence="11">
    <location>
        <position position="294"/>
    </location>
    <ligand>
        <name>FMN</name>
        <dbReference type="ChEBI" id="CHEBI:58210"/>
    </ligand>
</feature>
<keyword evidence="6 11" id="KW-0288">FMN</keyword>
<feature type="binding site" evidence="11">
    <location>
        <begin position="59"/>
        <end position="63"/>
    </location>
    <ligand>
        <name>FMN</name>
        <dbReference type="ChEBI" id="CHEBI:58210"/>
    </ligand>
</feature>
<keyword evidence="9 11" id="KW-0472">Membrane</keyword>
<evidence type="ECO:0000256" key="8">
    <source>
        <dbReference type="ARBA" id="ARBA00023002"/>
    </source>
</evidence>
<feature type="binding site" evidence="11">
    <location>
        <position position="214"/>
    </location>
    <ligand>
        <name>FMN</name>
        <dbReference type="ChEBI" id="CHEBI:58210"/>
    </ligand>
</feature>
<evidence type="ECO:0000256" key="3">
    <source>
        <dbReference type="ARBA" id="ARBA00005161"/>
    </source>
</evidence>
<dbReference type="InterPro" id="IPR013785">
    <property type="entry name" value="Aldolase_TIM"/>
</dbReference>
<keyword evidence="11" id="KW-1003">Cell membrane</keyword>
<proteinExistence type="inferred from homology"/>
<comment type="catalytic activity">
    <reaction evidence="10 11">
        <text>(S)-dihydroorotate + a quinone = orotate + a quinol</text>
        <dbReference type="Rhea" id="RHEA:30187"/>
        <dbReference type="ChEBI" id="CHEBI:24646"/>
        <dbReference type="ChEBI" id="CHEBI:30839"/>
        <dbReference type="ChEBI" id="CHEBI:30864"/>
        <dbReference type="ChEBI" id="CHEBI:132124"/>
        <dbReference type="EC" id="1.3.5.2"/>
    </reaction>
</comment>
<evidence type="ECO:0000313" key="13">
    <source>
        <dbReference type="EMBL" id="NMF88052.1"/>
    </source>
</evidence>
<keyword evidence="8 11" id="KW-0560">Oxidoreductase</keyword>
<keyword evidence="5 11" id="KW-0285">Flavoprotein</keyword>
<dbReference type="InterPro" id="IPR005719">
    <property type="entry name" value="Dihydroorotate_DH_2"/>
</dbReference>
<evidence type="ECO:0000313" key="14">
    <source>
        <dbReference type="Proteomes" id="UP000652074"/>
    </source>
</evidence>
<dbReference type="PANTHER" id="PTHR48109:SF4">
    <property type="entry name" value="DIHYDROOROTATE DEHYDROGENASE (QUINONE), MITOCHONDRIAL"/>
    <property type="match status" value="1"/>
</dbReference>
<feature type="active site" description="Nucleophile" evidence="11">
    <location>
        <position position="172"/>
    </location>
</feature>
<dbReference type="Gene3D" id="3.20.20.70">
    <property type="entry name" value="Aldolase class I"/>
    <property type="match status" value="1"/>
</dbReference>
<dbReference type="SUPFAM" id="SSF51395">
    <property type="entry name" value="FMN-linked oxidoreductases"/>
    <property type="match status" value="1"/>
</dbReference>
<comment type="caution">
    <text evidence="13">The sequence shown here is derived from an EMBL/GenBank/DDBJ whole genome shotgun (WGS) entry which is preliminary data.</text>
</comment>
<dbReference type="NCBIfam" id="TIGR01036">
    <property type="entry name" value="pyrD_sub2"/>
    <property type="match status" value="1"/>
</dbReference>
<dbReference type="EMBL" id="WTVR01000009">
    <property type="protein sequence ID" value="NMF88052.1"/>
    <property type="molecule type" value="Genomic_DNA"/>
</dbReference>
<feature type="binding site" evidence="11">
    <location>
        <begin position="243"/>
        <end position="244"/>
    </location>
    <ligand>
        <name>substrate</name>
    </ligand>
</feature>
<feature type="binding site" evidence="11">
    <location>
        <position position="242"/>
    </location>
    <ligand>
        <name>FMN</name>
        <dbReference type="ChEBI" id="CHEBI:58210"/>
    </ligand>
</feature>
<evidence type="ECO:0000256" key="6">
    <source>
        <dbReference type="ARBA" id="ARBA00022643"/>
    </source>
</evidence>
<dbReference type="NCBIfam" id="NF003652">
    <property type="entry name" value="PRK05286.2-5"/>
    <property type="match status" value="1"/>
</dbReference>
<feature type="binding site" evidence="11">
    <location>
        <position position="174"/>
    </location>
    <ligand>
        <name>substrate</name>
    </ligand>
</feature>
<comment type="subcellular location">
    <subcellularLocation>
        <location evidence="11">Cell membrane</location>
        <topology evidence="11">Peripheral membrane protein</topology>
    </subcellularLocation>
    <subcellularLocation>
        <location evidence="2">Membrane</location>
    </subcellularLocation>
</comment>
<dbReference type="PROSITE" id="PS00911">
    <property type="entry name" value="DHODEHASE_1"/>
    <property type="match status" value="1"/>
</dbReference>
<sequence length="340" mass="36123">MLYDIARPLLFSLDAETAHEFSLAALHLAGRILPAGKPVLSDPVEVMGLSFPNRIGLAAGLDKNGEAIDGLARFGFGFLEIGTITPRPQPGNPRPRLFRLPEVRGIINRMGFNNHGVDALVANVAAAKFKGILGINIGKNFDTPIENAADDYLACLDKVYALASYVTVNISSPNTKNLRQLQGESELDDLLGQLKERQARLADKNGRYVPLTLKIAPDLEPAQVINIADALRRHRIDGVIATNTTISREKVQGVRYGEQQGGLSGAPVFEASTAVVAQLAQALAGELPIIAAGGVLDGRGARAKLEAGAQLVQVYSGLIYRGPSLVEECVGATADFGTGR</sequence>
<dbReference type="InterPro" id="IPR005720">
    <property type="entry name" value="Dihydroorotate_DH_cat"/>
</dbReference>
<evidence type="ECO:0000256" key="11">
    <source>
        <dbReference type="HAMAP-Rule" id="MF_00225"/>
    </source>
</evidence>
<comment type="function">
    <text evidence="1 11">Catalyzes the conversion of dihydroorotate to orotate with quinone as electron acceptor.</text>
</comment>
<evidence type="ECO:0000256" key="1">
    <source>
        <dbReference type="ARBA" id="ARBA00003125"/>
    </source>
</evidence>
<evidence type="ECO:0000256" key="4">
    <source>
        <dbReference type="ARBA" id="ARBA00005359"/>
    </source>
</evidence>
<feature type="binding site" evidence="11">
    <location>
        <position position="169"/>
    </location>
    <ligand>
        <name>substrate</name>
    </ligand>
</feature>
<dbReference type="InterPro" id="IPR001295">
    <property type="entry name" value="Dihydroorotate_DH_CS"/>
</dbReference>
<dbReference type="HAMAP" id="MF_00225">
    <property type="entry name" value="DHO_dh_type2"/>
    <property type="match status" value="1"/>
</dbReference>
<evidence type="ECO:0000256" key="7">
    <source>
        <dbReference type="ARBA" id="ARBA00022975"/>
    </source>
</evidence>
<evidence type="ECO:0000256" key="9">
    <source>
        <dbReference type="ARBA" id="ARBA00023136"/>
    </source>
</evidence>
<comment type="cofactor">
    <cofactor evidence="11">
        <name>FMN</name>
        <dbReference type="ChEBI" id="CHEBI:58210"/>
    </cofactor>
    <text evidence="11">Binds 1 FMN per subunit.</text>
</comment>
<evidence type="ECO:0000256" key="5">
    <source>
        <dbReference type="ARBA" id="ARBA00022630"/>
    </source>
</evidence>
<comment type="similarity">
    <text evidence="4 11">Belongs to the dihydroorotate dehydrogenase family. Type 2 subfamily.</text>
</comment>
<dbReference type="PROSITE" id="PS00912">
    <property type="entry name" value="DHODEHASE_2"/>
    <property type="match status" value="1"/>
</dbReference>
<evidence type="ECO:0000259" key="12">
    <source>
        <dbReference type="Pfam" id="PF01180"/>
    </source>
</evidence>
<dbReference type="EC" id="1.3.5.2" evidence="11"/>
<dbReference type="CDD" id="cd04738">
    <property type="entry name" value="DHOD_2_like"/>
    <property type="match status" value="1"/>
</dbReference>
<dbReference type="NCBIfam" id="NF003645">
    <property type="entry name" value="PRK05286.1-2"/>
    <property type="match status" value="1"/>
</dbReference>
<dbReference type="NCBIfam" id="NF003644">
    <property type="entry name" value="PRK05286.1-1"/>
    <property type="match status" value="1"/>
</dbReference>
<evidence type="ECO:0000256" key="10">
    <source>
        <dbReference type="ARBA" id="ARBA00048639"/>
    </source>
</evidence>
<feature type="binding site" evidence="11">
    <location>
        <begin position="108"/>
        <end position="112"/>
    </location>
    <ligand>
        <name>substrate</name>
    </ligand>
</feature>
<organism evidence="13 14">
    <name type="scientific">Aromatoleum petrolei</name>
    <dbReference type="NCBI Taxonomy" id="76116"/>
    <lineage>
        <taxon>Bacteria</taxon>
        <taxon>Pseudomonadati</taxon>
        <taxon>Pseudomonadota</taxon>
        <taxon>Betaproteobacteria</taxon>
        <taxon>Rhodocyclales</taxon>
        <taxon>Rhodocyclaceae</taxon>
        <taxon>Aromatoleum</taxon>
    </lineage>
</organism>
<evidence type="ECO:0000256" key="2">
    <source>
        <dbReference type="ARBA" id="ARBA00004370"/>
    </source>
</evidence>
<protein>
    <recommendedName>
        <fullName evidence="11">Dihydroorotate dehydrogenase (quinone)</fullName>
        <ecNumber evidence="11">1.3.5.2</ecNumber>
    </recommendedName>
    <alternativeName>
        <fullName evidence="11">DHOdehase</fullName>
        <shortName evidence="11">DHOD</shortName>
        <shortName evidence="11">DHODase</shortName>
    </alternativeName>
    <alternativeName>
        <fullName evidence="11">Dihydroorotate oxidase</fullName>
    </alternativeName>
</protein>
<feature type="binding site" evidence="11">
    <location>
        <position position="83"/>
    </location>
    <ligand>
        <name>FMN</name>
        <dbReference type="ChEBI" id="CHEBI:58210"/>
    </ligand>
</feature>